<evidence type="ECO:0000313" key="10">
    <source>
        <dbReference type="Proteomes" id="UP000094067"/>
    </source>
</evidence>
<evidence type="ECO:0000256" key="1">
    <source>
        <dbReference type="ARBA" id="ARBA00004651"/>
    </source>
</evidence>
<keyword evidence="3" id="KW-1003">Cell membrane</keyword>
<dbReference type="GO" id="GO:0016853">
    <property type="term" value="F:isomerase activity"/>
    <property type="evidence" value="ECO:0007669"/>
    <property type="project" value="UniProtKB-KW"/>
</dbReference>
<dbReference type="GO" id="GO:0005886">
    <property type="term" value="C:plasma membrane"/>
    <property type="evidence" value="ECO:0007669"/>
    <property type="project" value="UniProtKB-SubCell"/>
</dbReference>
<dbReference type="PANTHER" id="PTHR40074">
    <property type="entry name" value="O-ACETYLTRANSFERASE WECH"/>
    <property type="match status" value="1"/>
</dbReference>
<dbReference type="InterPro" id="IPR002656">
    <property type="entry name" value="Acyl_transf_3_dom"/>
</dbReference>
<feature type="transmembrane region" description="Helical" evidence="7">
    <location>
        <begin position="93"/>
        <end position="110"/>
    </location>
</feature>
<reference evidence="9 10" key="1">
    <citation type="submission" date="2016-07" db="EMBL/GenBank/DDBJ databases">
        <title>Characterization of isolates of Eisenbergiella tayi derived from blood cultures, using whole genome sequencing.</title>
        <authorList>
            <person name="Burdz T."/>
            <person name="Wiebe D."/>
            <person name="Huynh C."/>
            <person name="Bernard K."/>
        </authorList>
    </citation>
    <scope>NUCLEOTIDE SEQUENCE [LARGE SCALE GENOMIC DNA]</scope>
    <source>
        <strain evidence="9 10">NML 110608</strain>
    </source>
</reference>
<organism evidence="9 10">
    <name type="scientific">Eisenbergiella tayi</name>
    <dbReference type="NCBI Taxonomy" id="1432052"/>
    <lineage>
        <taxon>Bacteria</taxon>
        <taxon>Bacillati</taxon>
        <taxon>Bacillota</taxon>
        <taxon>Clostridia</taxon>
        <taxon>Lachnospirales</taxon>
        <taxon>Lachnospiraceae</taxon>
        <taxon>Eisenbergiella</taxon>
    </lineage>
</organism>
<evidence type="ECO:0000256" key="3">
    <source>
        <dbReference type="ARBA" id="ARBA00022475"/>
    </source>
</evidence>
<comment type="similarity">
    <text evidence="2">Belongs to the acyltransferase 3 family.</text>
</comment>
<dbReference type="EMBL" id="MCGH01000002">
    <property type="protein sequence ID" value="ODM06957.1"/>
    <property type="molecule type" value="Genomic_DNA"/>
</dbReference>
<protein>
    <submittedName>
        <fullName evidence="9">Serine/alanine racemase</fullName>
        <ecNumber evidence="9">5.1.1.-</ecNumber>
    </submittedName>
</protein>
<gene>
    <name evidence="9" type="primary">vanT_2</name>
    <name evidence="9" type="ORF">BEI61_02847</name>
</gene>
<comment type="subcellular location">
    <subcellularLocation>
        <location evidence="1">Cell membrane</location>
        <topology evidence="1">Multi-pass membrane protein</topology>
    </subcellularLocation>
</comment>
<proteinExistence type="inferred from homology"/>
<dbReference type="AlphaFoldDB" id="A0A1E3AEE9"/>
<feature type="transmembrane region" description="Helical" evidence="7">
    <location>
        <begin position="212"/>
        <end position="235"/>
    </location>
</feature>
<feature type="transmembrane region" description="Helical" evidence="7">
    <location>
        <begin position="277"/>
        <end position="295"/>
    </location>
</feature>
<dbReference type="RefSeq" id="WP_069152717.1">
    <property type="nucleotide sequence ID" value="NZ_CAJLDD010000006.1"/>
</dbReference>
<evidence type="ECO:0000259" key="8">
    <source>
        <dbReference type="Pfam" id="PF01757"/>
    </source>
</evidence>
<dbReference type="PANTHER" id="PTHR40074:SF2">
    <property type="entry name" value="O-ACETYLTRANSFERASE WECH"/>
    <property type="match status" value="1"/>
</dbReference>
<keyword evidence="4 7" id="KW-0812">Transmembrane</keyword>
<feature type="domain" description="Acyltransferase 3" evidence="8">
    <location>
        <begin position="20"/>
        <end position="321"/>
    </location>
</feature>
<comment type="caution">
    <text evidence="9">The sequence shown here is derived from an EMBL/GenBank/DDBJ whole genome shotgun (WGS) entry which is preliminary data.</text>
</comment>
<name>A0A1E3AEE9_9FIRM</name>
<keyword evidence="6 7" id="KW-0472">Membrane</keyword>
<evidence type="ECO:0000256" key="5">
    <source>
        <dbReference type="ARBA" id="ARBA00022989"/>
    </source>
</evidence>
<feature type="transmembrane region" description="Helical" evidence="7">
    <location>
        <begin position="241"/>
        <end position="257"/>
    </location>
</feature>
<feature type="transmembrane region" description="Helical" evidence="7">
    <location>
        <begin position="21"/>
        <end position="40"/>
    </location>
</feature>
<evidence type="ECO:0000256" key="6">
    <source>
        <dbReference type="ARBA" id="ARBA00023136"/>
    </source>
</evidence>
<evidence type="ECO:0000256" key="7">
    <source>
        <dbReference type="SAM" id="Phobius"/>
    </source>
</evidence>
<evidence type="ECO:0000256" key="4">
    <source>
        <dbReference type="ARBA" id="ARBA00022692"/>
    </source>
</evidence>
<accession>A0A1E3AEE9</accession>
<feature type="transmembrane region" description="Helical" evidence="7">
    <location>
        <begin position="141"/>
        <end position="160"/>
    </location>
</feature>
<evidence type="ECO:0000256" key="2">
    <source>
        <dbReference type="ARBA" id="ARBA00007400"/>
    </source>
</evidence>
<dbReference type="GO" id="GO:0009246">
    <property type="term" value="P:enterobacterial common antigen biosynthetic process"/>
    <property type="evidence" value="ECO:0007669"/>
    <property type="project" value="TreeGrafter"/>
</dbReference>
<feature type="transmembrane region" description="Helical" evidence="7">
    <location>
        <begin position="55"/>
        <end position="73"/>
    </location>
</feature>
<dbReference type="EC" id="5.1.1.-" evidence="9"/>
<feature type="transmembrane region" description="Helical" evidence="7">
    <location>
        <begin position="307"/>
        <end position="327"/>
    </location>
</feature>
<keyword evidence="5 7" id="KW-1133">Transmembrane helix</keyword>
<evidence type="ECO:0000313" key="9">
    <source>
        <dbReference type="EMBL" id="ODM06957.1"/>
    </source>
</evidence>
<dbReference type="Proteomes" id="UP000094067">
    <property type="component" value="Unassembled WGS sequence"/>
</dbReference>
<dbReference type="Pfam" id="PF01757">
    <property type="entry name" value="Acyl_transf_3"/>
    <property type="match status" value="1"/>
</dbReference>
<dbReference type="GO" id="GO:0016413">
    <property type="term" value="F:O-acetyltransferase activity"/>
    <property type="evidence" value="ECO:0007669"/>
    <property type="project" value="TreeGrafter"/>
</dbReference>
<keyword evidence="9" id="KW-0413">Isomerase</keyword>
<sequence length="340" mass="39746">MKIVDKSLTDSEMLLKKNYNAVDLAKFLMCLCVAYAHIAFFQDIAPFWNDFATKYVMRLTVPFFFMTTSFFLFRRVKEDKDGYRQIKKYIMKFLRLYIVWTLLYMPAVIVDKVIKYPYGGIKEGILYAVTDIFRGASYTQLWFLAALCVGTAVTGLCLYIHAKPTVIVCFAFAVYALGIWIQSYYGLFFGFLFIALGLFFARKSVKLKGITVAAGFFLSMVMGYMEVFVFPVNAITANGEMWFFLIPASFFLFYFITHMELKDRKIYGKLRELSMMFYYLHMLVNFGYRCMIKALELLWKKDLVNMFVQYLVVVAVSLLLSEAVLRLSRTQKFSWLKILY</sequence>